<proteinExistence type="predicted"/>
<gene>
    <name evidence="1" type="ORF">DARMORV10_C05P37850.1</name>
</gene>
<accession>A0A816L379</accession>
<dbReference type="AlphaFoldDB" id="A0A816L379"/>
<reference evidence="1" key="1">
    <citation type="submission" date="2021-01" db="EMBL/GenBank/DDBJ databases">
        <authorList>
            <consortium name="Genoscope - CEA"/>
            <person name="William W."/>
        </authorList>
    </citation>
    <scope>NUCLEOTIDE SEQUENCE</scope>
</reference>
<dbReference type="EMBL" id="HG994369">
    <property type="protein sequence ID" value="CAF1930340.1"/>
    <property type="molecule type" value="Genomic_DNA"/>
</dbReference>
<name>A0A816L379_BRANA</name>
<protein>
    <submittedName>
        <fullName evidence="1">(rape) hypothetical protein</fullName>
    </submittedName>
</protein>
<dbReference type="Proteomes" id="UP001295469">
    <property type="component" value="Chromosome C05"/>
</dbReference>
<sequence>MPSFFFEGGGGSTIKSPVLYCVSGSRGISGAMMN</sequence>
<organism evidence="1">
    <name type="scientific">Brassica napus</name>
    <name type="common">Rape</name>
    <dbReference type="NCBI Taxonomy" id="3708"/>
    <lineage>
        <taxon>Eukaryota</taxon>
        <taxon>Viridiplantae</taxon>
        <taxon>Streptophyta</taxon>
        <taxon>Embryophyta</taxon>
        <taxon>Tracheophyta</taxon>
        <taxon>Spermatophyta</taxon>
        <taxon>Magnoliopsida</taxon>
        <taxon>eudicotyledons</taxon>
        <taxon>Gunneridae</taxon>
        <taxon>Pentapetalae</taxon>
        <taxon>rosids</taxon>
        <taxon>malvids</taxon>
        <taxon>Brassicales</taxon>
        <taxon>Brassicaceae</taxon>
        <taxon>Brassiceae</taxon>
        <taxon>Brassica</taxon>
    </lineage>
</organism>
<evidence type="ECO:0000313" key="1">
    <source>
        <dbReference type="EMBL" id="CAF1930340.1"/>
    </source>
</evidence>